<evidence type="ECO:0000313" key="3">
    <source>
        <dbReference type="Proteomes" id="UP001056890"/>
    </source>
</evidence>
<dbReference type="AlphaFoldDB" id="A0AAE9MCG5"/>
<reference evidence="2" key="1">
    <citation type="submission" date="2022-06" db="EMBL/GenBank/DDBJ databases">
        <title>Complete Genome of Aeromonas sp. Strain SOD01 Isolated from an Urban Freshwater Stream.</title>
        <authorList>
            <person name="Williams L.E."/>
            <person name="Brysgel T."/>
            <person name="Capestro E.M."/>
            <person name="Foltz G.V."/>
            <person name="Gardner A.E."/>
            <person name="Ingrassia J."/>
            <person name="Peterson E."/>
            <person name="Arruda J."/>
            <person name="Flaherty I."/>
            <person name="Hunt M."/>
            <person name="Pappas G."/>
            <person name="Ramsaran S."/>
            <person name="Rocha M."/>
        </authorList>
    </citation>
    <scope>NUCLEOTIDE SEQUENCE</scope>
    <source>
        <strain evidence="2">SOD01</strain>
    </source>
</reference>
<keyword evidence="3" id="KW-1185">Reference proteome</keyword>
<protein>
    <submittedName>
        <fullName evidence="2">Uncharacterized protein</fullName>
    </submittedName>
</protein>
<dbReference type="RefSeq" id="WP_252994364.1">
    <property type="nucleotide sequence ID" value="NZ_CP099717.1"/>
</dbReference>
<feature type="compositionally biased region" description="Polar residues" evidence="1">
    <location>
        <begin position="21"/>
        <end position="43"/>
    </location>
</feature>
<name>A0AAE9MCG5_9GAMM</name>
<sequence>MPKKTSSDVGSLAASILRDPNASQVQKQLAGSALSQTGTNKDTGSAMETKAAKVLDSSKYSDVTKKLAGSVLSQSKK</sequence>
<proteinExistence type="predicted"/>
<gene>
    <name evidence="2" type="ORF">NHF51_10640</name>
</gene>
<feature type="region of interest" description="Disordered" evidence="1">
    <location>
        <begin position="1"/>
        <end position="46"/>
    </location>
</feature>
<evidence type="ECO:0000313" key="2">
    <source>
        <dbReference type="EMBL" id="USV55830.1"/>
    </source>
</evidence>
<organism evidence="2 3">
    <name type="scientific">Aeromonas encheleia</name>
    <dbReference type="NCBI Taxonomy" id="73010"/>
    <lineage>
        <taxon>Bacteria</taxon>
        <taxon>Pseudomonadati</taxon>
        <taxon>Pseudomonadota</taxon>
        <taxon>Gammaproteobacteria</taxon>
        <taxon>Aeromonadales</taxon>
        <taxon>Aeromonadaceae</taxon>
        <taxon>Aeromonas</taxon>
    </lineage>
</organism>
<accession>A0AAE9MCG5</accession>
<dbReference type="Proteomes" id="UP001056890">
    <property type="component" value="Chromosome"/>
</dbReference>
<dbReference type="EMBL" id="CP099717">
    <property type="protein sequence ID" value="USV55830.1"/>
    <property type="molecule type" value="Genomic_DNA"/>
</dbReference>
<evidence type="ECO:0000256" key="1">
    <source>
        <dbReference type="SAM" id="MobiDB-lite"/>
    </source>
</evidence>